<comment type="caution">
    <text evidence="2">The sequence shown here is derived from an EMBL/GenBank/DDBJ whole genome shotgun (WGS) entry which is preliminary data.</text>
</comment>
<evidence type="ECO:0000313" key="2">
    <source>
        <dbReference type="EMBL" id="NHZ91453.1"/>
    </source>
</evidence>
<sequence>MVDDVPRTRSSASRLNWRRKLMSDSPRPVQPGGIFLPAFRPARVVAASRMPAQPDSPMQTFMPTQPILIRNFFQPDDEYDDLLVIHEGAARAMDPPLVQVGGAFRDDGRGGLIAAASAGEGACGYINATGDWLVAPDLDEARAFSDDGLSRFRKNGLWGYMNLLGQCVVAPVHEAVGAFTHGLAAVKVSANAWRYIDTRGEFAFDGSFADAGQFAANGLAAVRVGKRDKTGYIGRDGQWVIAPQFHEALGFSVHGVAPAASAPKMFGLIDTAGNWIVQPRHDRIDEFNADGLAFCLQKGFEFGYLDASGKHVLKDQSYHLSTTMSCGIVKYGEKTYFKADGSELNTEYVYWGTDFTEHGFAIGHGSDAAENPTAIDDGSLLWGLVRTDGVFLPAPKEAIEVLSSEGSLWLPESNTPLAPFLARDGVVLLDRDARVAYRWRREQSDAGQFAALYDQAGRLVWQGRPRAEVTMPAVFFAAAPDTFLDELDSRAAFPDLVRDMLAETMQKLQRHASDAQFDVWAAAQHDGDDEDEDDEDDGDDNDKHDRATCYGPSTVRRIFRSYLDEGVNGEYQFLSGMRGQAQDAIYADFAAQLAAQFGPGDPAPDHVCLRGLCREQGWAFDLPAALAGTDGAKESNRVWLVLATFGDWGDGDDWDEVWLSCSPSSETLEAADAARGLLAEPGGAQEEDDEDEDEDEPSYFDGIDLPAFVKSHAIAISEVPDALIDEALADIAVDAHADALGWIPARFQTPARLEALIRKGADVACDIPERCMTAEGLALARALYADDRRWNERDDTCSTPISEWYHGCLYQFWGCLLDNALCIRALKAGASLRGIPLWLRTSEIEALALELDITNLAYVRKEMITQALAERAVCASYPPMLPFIPAHLVTHALCLLSVQHDGETLEFVPPALRDVDIYLAALRQNDAALAWVPAELHEDICTRLIEAGQPLAHSAWHGTRAWTRLWAGDFQGALDDAVLATPHLKYPVNGHYVMAAAWEALGRPLEAAFEAATVLSCDRDYTPEFGVPDDVSWLATRCQETLATADDHALLKGMQSHPRALSALPHKRITRAMVDAAVAALPRAVDYVPKKLMTSELYAIAVRESYMPLDKIPRKYLNEEVCLALVSKEGMELDKLPPELRTVAVCVAAVRELGYMRASVPPALYEQVELAAGV</sequence>
<protein>
    <recommendedName>
        <fullName evidence="4">WG repeat-containing protein</fullName>
    </recommendedName>
</protein>
<accession>A0ABX0NXE4</accession>
<dbReference type="Pfam" id="PF14903">
    <property type="entry name" value="WG_beta_rep"/>
    <property type="match status" value="4"/>
</dbReference>
<dbReference type="Proteomes" id="UP000609726">
    <property type="component" value="Unassembled WGS sequence"/>
</dbReference>
<proteinExistence type="predicted"/>
<evidence type="ECO:0000256" key="1">
    <source>
        <dbReference type="SAM" id="MobiDB-lite"/>
    </source>
</evidence>
<feature type="region of interest" description="Disordered" evidence="1">
    <location>
        <begin position="524"/>
        <end position="548"/>
    </location>
</feature>
<dbReference type="PANTHER" id="PTHR37841:SF1">
    <property type="entry name" value="DUF3298 DOMAIN-CONTAINING PROTEIN"/>
    <property type="match status" value="1"/>
</dbReference>
<dbReference type="InterPro" id="IPR032774">
    <property type="entry name" value="WG_beta_rep"/>
</dbReference>
<evidence type="ECO:0008006" key="4">
    <source>
        <dbReference type="Google" id="ProtNLM"/>
    </source>
</evidence>
<organism evidence="2 3">
    <name type="scientific">Massilia mucilaginosa</name>
    <dbReference type="NCBI Taxonomy" id="2609282"/>
    <lineage>
        <taxon>Bacteria</taxon>
        <taxon>Pseudomonadati</taxon>
        <taxon>Pseudomonadota</taxon>
        <taxon>Betaproteobacteria</taxon>
        <taxon>Burkholderiales</taxon>
        <taxon>Oxalobacteraceae</taxon>
        <taxon>Telluria group</taxon>
        <taxon>Massilia</taxon>
    </lineage>
</organism>
<name>A0ABX0NXE4_9BURK</name>
<gene>
    <name evidence="2" type="ORF">F2P45_20945</name>
</gene>
<dbReference type="PANTHER" id="PTHR37841">
    <property type="entry name" value="GLR2918 PROTEIN"/>
    <property type="match status" value="1"/>
</dbReference>
<evidence type="ECO:0000313" key="3">
    <source>
        <dbReference type="Proteomes" id="UP000609726"/>
    </source>
</evidence>
<reference evidence="2 3" key="1">
    <citation type="submission" date="2019-10" db="EMBL/GenBank/DDBJ databases">
        <title>Taxonomy of Antarctic Massilia spp.: description of Massilia rubra sp. nov., Massilia aquatica sp. nov., Massilia mucilaginosa sp. nov., Massilia frigida sp. nov. isolated from streams, lakes and regoliths.</title>
        <authorList>
            <person name="Holochova P."/>
            <person name="Sedlacek I."/>
            <person name="Kralova S."/>
            <person name="Maslanova I."/>
            <person name="Busse H.-J."/>
            <person name="Stankova E."/>
            <person name="Vrbovska V."/>
            <person name="Kovarovic V."/>
            <person name="Bartak M."/>
            <person name="Svec P."/>
            <person name="Pantucek R."/>
        </authorList>
    </citation>
    <scope>NUCLEOTIDE SEQUENCE [LARGE SCALE GENOMIC DNA]</scope>
    <source>
        <strain evidence="2 3">CCM 8733</strain>
    </source>
</reference>
<keyword evidence="3" id="KW-1185">Reference proteome</keyword>
<dbReference type="EMBL" id="WHJH01000029">
    <property type="protein sequence ID" value="NHZ91453.1"/>
    <property type="molecule type" value="Genomic_DNA"/>
</dbReference>
<feature type="compositionally biased region" description="Acidic residues" evidence="1">
    <location>
        <begin position="527"/>
        <end position="540"/>
    </location>
</feature>